<dbReference type="OrthoDB" id="203097at2759"/>
<evidence type="ECO:0000256" key="4">
    <source>
        <dbReference type="ARBA" id="ARBA00022692"/>
    </source>
</evidence>
<dbReference type="EMBL" id="DF237000">
    <property type="protein sequence ID" value="GAQ80330.1"/>
    <property type="molecule type" value="Genomic_DNA"/>
</dbReference>
<feature type="transmembrane region" description="Helical" evidence="8">
    <location>
        <begin position="83"/>
        <end position="103"/>
    </location>
</feature>
<dbReference type="OMA" id="PLAMNIN"/>
<dbReference type="GO" id="GO:0009941">
    <property type="term" value="C:chloroplast envelope"/>
    <property type="evidence" value="ECO:0007669"/>
    <property type="project" value="UniProtKB-ARBA"/>
</dbReference>
<dbReference type="InterPro" id="IPR038770">
    <property type="entry name" value="Na+/solute_symporter_sf"/>
</dbReference>
<evidence type="ECO:0000256" key="8">
    <source>
        <dbReference type="SAM" id="Phobius"/>
    </source>
</evidence>
<proteinExistence type="inferred from homology"/>
<evidence type="ECO:0000256" key="7">
    <source>
        <dbReference type="SAM" id="MobiDB-lite"/>
    </source>
</evidence>
<dbReference type="PANTHER" id="PTHR10361:SF30">
    <property type="entry name" value="SODIUM_METABOLITE COTRANSPORTER BASS6, CHLOROPLASTIC-RELATED"/>
    <property type="match status" value="1"/>
</dbReference>
<feature type="transmembrane region" description="Helical" evidence="8">
    <location>
        <begin position="171"/>
        <end position="187"/>
    </location>
</feature>
<evidence type="ECO:0000256" key="1">
    <source>
        <dbReference type="ARBA" id="ARBA00004119"/>
    </source>
</evidence>
<organism evidence="9 10">
    <name type="scientific">Klebsormidium nitens</name>
    <name type="common">Green alga</name>
    <name type="synonym">Ulothrix nitens</name>
    <dbReference type="NCBI Taxonomy" id="105231"/>
    <lineage>
        <taxon>Eukaryota</taxon>
        <taxon>Viridiplantae</taxon>
        <taxon>Streptophyta</taxon>
        <taxon>Klebsormidiophyceae</taxon>
        <taxon>Klebsormidiales</taxon>
        <taxon>Klebsormidiaceae</taxon>
        <taxon>Klebsormidium</taxon>
    </lineage>
</organism>
<feature type="compositionally biased region" description="Low complexity" evidence="7">
    <location>
        <begin position="53"/>
        <end position="62"/>
    </location>
</feature>
<accession>A0A1Y1HNW3</accession>
<evidence type="ECO:0000313" key="10">
    <source>
        <dbReference type="Proteomes" id="UP000054558"/>
    </source>
</evidence>
<dbReference type="InterPro" id="IPR004710">
    <property type="entry name" value="Bilac:Na_transpt"/>
</dbReference>
<evidence type="ECO:0000313" key="9">
    <source>
        <dbReference type="EMBL" id="GAQ80330.1"/>
    </source>
</evidence>
<feature type="region of interest" description="Disordered" evidence="7">
    <location>
        <begin position="49"/>
        <end position="68"/>
    </location>
</feature>
<dbReference type="Gene3D" id="1.20.1530.20">
    <property type="match status" value="1"/>
</dbReference>
<sequence length="394" mass="42262">MQGNSRTPARSSQPLLHPSIQESTFFPRLGSIDRSPAYLPSVQSHRGRQSIRAQSAEQAAVPQPAPPAKSFHWTDITRNASQYMPQAIVISTALGLFYPPSFTWFTNKYYPSALGFLMFAVGINLSLDDFKHAFQRPAVLALGYFGQFVLKPLFGYALAHSLVPLLGLPDAIGSGLILVACVSGAQLSNYASFLVDKQMAPLSIVMTALSTASAALITPTLTHAMLGQRLPVDVKGMMISILQCVVAPVAAGLALNRFARSVTSAIRPVLPLLSLLDTCCCIGSPLALNAGALRSPFGLVILLPVLAFHTVAFIGGYYSAVGAFPRIEDRRNVARTMSFEVGMQSSLLALALANRFFPNPLVALPCAISVIAMSLMGFGLVVVWTHPRKHTNSH</sequence>
<dbReference type="PANTHER" id="PTHR10361">
    <property type="entry name" value="SODIUM-BILE ACID COTRANSPORTER"/>
    <property type="match status" value="1"/>
</dbReference>
<reference evidence="9 10" key="1">
    <citation type="journal article" date="2014" name="Nat. Commun.">
        <title>Klebsormidium flaccidum genome reveals primary factors for plant terrestrial adaptation.</title>
        <authorList>
            <person name="Hori K."/>
            <person name="Maruyama F."/>
            <person name="Fujisawa T."/>
            <person name="Togashi T."/>
            <person name="Yamamoto N."/>
            <person name="Seo M."/>
            <person name="Sato S."/>
            <person name="Yamada T."/>
            <person name="Mori H."/>
            <person name="Tajima N."/>
            <person name="Moriyama T."/>
            <person name="Ikeuchi M."/>
            <person name="Watanabe M."/>
            <person name="Wada H."/>
            <person name="Kobayashi K."/>
            <person name="Saito M."/>
            <person name="Masuda T."/>
            <person name="Sasaki-Sekimoto Y."/>
            <person name="Mashiguchi K."/>
            <person name="Awai K."/>
            <person name="Shimojima M."/>
            <person name="Masuda S."/>
            <person name="Iwai M."/>
            <person name="Nobusawa T."/>
            <person name="Narise T."/>
            <person name="Kondo S."/>
            <person name="Saito H."/>
            <person name="Sato R."/>
            <person name="Murakawa M."/>
            <person name="Ihara Y."/>
            <person name="Oshima-Yamada Y."/>
            <person name="Ohtaka K."/>
            <person name="Satoh M."/>
            <person name="Sonobe K."/>
            <person name="Ishii M."/>
            <person name="Ohtani R."/>
            <person name="Kanamori-Sato M."/>
            <person name="Honoki R."/>
            <person name="Miyazaki D."/>
            <person name="Mochizuki H."/>
            <person name="Umetsu J."/>
            <person name="Higashi K."/>
            <person name="Shibata D."/>
            <person name="Kamiya Y."/>
            <person name="Sato N."/>
            <person name="Nakamura Y."/>
            <person name="Tabata S."/>
            <person name="Ida S."/>
            <person name="Kurokawa K."/>
            <person name="Ohta H."/>
        </authorList>
    </citation>
    <scope>NUCLEOTIDE SEQUENCE [LARGE SCALE GENOMIC DNA]</scope>
    <source>
        <strain evidence="9 10">NIES-2285</strain>
    </source>
</reference>
<comment type="similarity">
    <text evidence="3">Belongs to the bile acid:sodium symporter (BASS) (TC 2.A.28) family.</text>
</comment>
<name>A0A1Y1HNW3_KLENI</name>
<feature type="transmembrane region" description="Helical" evidence="8">
    <location>
        <begin position="300"/>
        <end position="324"/>
    </location>
</feature>
<feature type="transmembrane region" description="Helical" evidence="8">
    <location>
        <begin position="109"/>
        <end position="127"/>
    </location>
</feature>
<keyword evidence="4 8" id="KW-0812">Transmembrane</keyword>
<dbReference type="Proteomes" id="UP000054558">
    <property type="component" value="Unassembled WGS sequence"/>
</dbReference>
<keyword evidence="5 8" id="KW-1133">Transmembrane helix</keyword>
<evidence type="ECO:0000256" key="6">
    <source>
        <dbReference type="ARBA" id="ARBA00023136"/>
    </source>
</evidence>
<feature type="transmembrane region" description="Helical" evidence="8">
    <location>
        <begin position="237"/>
        <end position="256"/>
    </location>
</feature>
<protein>
    <submittedName>
        <fullName evidence="9">BILE ACID:SODIUM SYMPORTER FAMILY PROTEIN</fullName>
    </submittedName>
</protein>
<feature type="transmembrane region" description="Helical" evidence="8">
    <location>
        <begin position="139"/>
        <end position="159"/>
    </location>
</feature>
<dbReference type="GO" id="GO:0016020">
    <property type="term" value="C:membrane"/>
    <property type="evidence" value="ECO:0007669"/>
    <property type="project" value="UniProtKB-SubCell"/>
</dbReference>
<dbReference type="AlphaFoldDB" id="A0A1Y1HNW3"/>
<gene>
    <name evidence="9" type="ORF">KFL_000510310</name>
</gene>
<comment type="subcellular location">
    <subcellularLocation>
        <location evidence="2">Membrane</location>
        <topology evidence="2">Multi-pass membrane protein</topology>
    </subcellularLocation>
    <subcellularLocation>
        <location evidence="1">Plastid</location>
        <location evidence="1">Chloroplast envelope</location>
    </subcellularLocation>
</comment>
<evidence type="ECO:0000256" key="5">
    <source>
        <dbReference type="ARBA" id="ARBA00022989"/>
    </source>
</evidence>
<dbReference type="Pfam" id="PF01758">
    <property type="entry name" value="SBF"/>
    <property type="match status" value="1"/>
</dbReference>
<keyword evidence="10" id="KW-1185">Reference proteome</keyword>
<evidence type="ECO:0000256" key="3">
    <source>
        <dbReference type="ARBA" id="ARBA00006528"/>
    </source>
</evidence>
<feature type="transmembrane region" description="Helical" evidence="8">
    <location>
        <begin position="362"/>
        <end position="384"/>
    </location>
</feature>
<feature type="transmembrane region" description="Helical" evidence="8">
    <location>
        <begin position="199"/>
        <end position="217"/>
    </location>
</feature>
<keyword evidence="6 8" id="KW-0472">Membrane</keyword>
<dbReference type="InterPro" id="IPR002657">
    <property type="entry name" value="BilAc:Na_symport/Acr3"/>
</dbReference>
<evidence type="ECO:0000256" key="2">
    <source>
        <dbReference type="ARBA" id="ARBA00004141"/>
    </source>
</evidence>